<sequence length="284" mass="30858">MRIIVAGASGVIGRSLVPMLVKAGHEVFGLIRNVEHAANVSESGARVFVADVFDREVLFGIFREVKPAVVINQLTSLRNMDFAETTRLRLEGTRNLVEASVENNVRKMITQSVSWAYTPGEGPADEDCPLDSDSSQNRKLFVDSIYTLEAAAKEMPEHVILRYGLLYGPGTFYAGNGMMADKVRQGKLVASKGVSSFVLAEDAARAALLALDWPTGPYNIVDDEPAAETDWLPVYAAALGAPEPVASGSGDVWERGSLNSKAVGQGWVPKYHSWREGFRNTLDL</sequence>
<dbReference type="RefSeq" id="WP_155701104.1">
    <property type="nucleotide sequence ID" value="NZ_CP034235.1"/>
</dbReference>
<dbReference type="InterPro" id="IPR001509">
    <property type="entry name" value="Epimerase_deHydtase"/>
</dbReference>
<dbReference type="PANTHER" id="PTHR48079:SF6">
    <property type="entry name" value="NAD(P)-BINDING DOMAIN-CONTAINING PROTEIN-RELATED"/>
    <property type="match status" value="1"/>
</dbReference>
<dbReference type="Pfam" id="PF01370">
    <property type="entry name" value="Epimerase"/>
    <property type="match status" value="1"/>
</dbReference>
<proteinExistence type="predicted"/>
<evidence type="ECO:0000259" key="1">
    <source>
        <dbReference type="Pfam" id="PF01370"/>
    </source>
</evidence>
<feature type="domain" description="NAD-dependent epimerase/dehydratase" evidence="1">
    <location>
        <begin position="3"/>
        <end position="215"/>
    </location>
</feature>
<evidence type="ECO:0000313" key="2">
    <source>
        <dbReference type="EMBL" id="QGQ96066.1"/>
    </source>
</evidence>
<dbReference type="Gene3D" id="3.40.50.720">
    <property type="entry name" value="NAD(P)-binding Rossmann-like Domain"/>
    <property type="match status" value="1"/>
</dbReference>
<dbReference type="InterPro" id="IPR051783">
    <property type="entry name" value="NAD(P)-dependent_oxidoreduct"/>
</dbReference>
<reference evidence="3" key="1">
    <citation type="submission" date="2018-11" db="EMBL/GenBank/DDBJ databases">
        <title>Complete genome sequence of Paenibacillus sp. ML311-T8.</title>
        <authorList>
            <person name="Nam Y.-D."/>
            <person name="Kang J."/>
            <person name="Chung W.-H."/>
            <person name="Park Y.S."/>
        </authorList>
    </citation>
    <scope>NUCLEOTIDE SEQUENCE [LARGE SCALE GENOMIC DNA]</scope>
    <source>
        <strain evidence="3">ML311-T8</strain>
    </source>
</reference>
<dbReference type="KEGG" id="ppsc:EHS13_14865"/>
<dbReference type="OrthoDB" id="9807212at2"/>
<dbReference type="SUPFAM" id="SSF51735">
    <property type="entry name" value="NAD(P)-binding Rossmann-fold domains"/>
    <property type="match status" value="1"/>
</dbReference>
<name>A0A6B8RKW9_9BACL</name>
<dbReference type="GO" id="GO:0005737">
    <property type="term" value="C:cytoplasm"/>
    <property type="evidence" value="ECO:0007669"/>
    <property type="project" value="TreeGrafter"/>
</dbReference>
<dbReference type="PANTHER" id="PTHR48079">
    <property type="entry name" value="PROTEIN YEEZ"/>
    <property type="match status" value="1"/>
</dbReference>
<dbReference type="InterPro" id="IPR036291">
    <property type="entry name" value="NAD(P)-bd_dom_sf"/>
</dbReference>
<evidence type="ECO:0000313" key="3">
    <source>
        <dbReference type="Proteomes" id="UP000426246"/>
    </source>
</evidence>
<gene>
    <name evidence="2" type="ORF">EHS13_14865</name>
</gene>
<keyword evidence="3" id="KW-1185">Reference proteome</keyword>
<dbReference type="GO" id="GO:0004029">
    <property type="term" value="F:aldehyde dehydrogenase (NAD+) activity"/>
    <property type="evidence" value="ECO:0007669"/>
    <property type="project" value="TreeGrafter"/>
</dbReference>
<dbReference type="AlphaFoldDB" id="A0A6B8RKW9"/>
<protein>
    <submittedName>
        <fullName evidence="2">NAD(P)-dependent oxidoreductase</fullName>
    </submittedName>
</protein>
<accession>A0A6B8RKW9</accession>
<dbReference type="Proteomes" id="UP000426246">
    <property type="component" value="Chromosome"/>
</dbReference>
<dbReference type="EMBL" id="CP034235">
    <property type="protein sequence ID" value="QGQ96066.1"/>
    <property type="molecule type" value="Genomic_DNA"/>
</dbReference>
<organism evidence="2 3">
    <name type="scientific">Paenibacillus psychroresistens</name>
    <dbReference type="NCBI Taxonomy" id="1778678"/>
    <lineage>
        <taxon>Bacteria</taxon>
        <taxon>Bacillati</taxon>
        <taxon>Bacillota</taxon>
        <taxon>Bacilli</taxon>
        <taxon>Bacillales</taxon>
        <taxon>Paenibacillaceae</taxon>
        <taxon>Paenibacillus</taxon>
    </lineage>
</organism>